<feature type="domain" description="ABC transporter" evidence="9">
    <location>
        <begin position="2"/>
        <end position="241"/>
    </location>
</feature>
<dbReference type="InterPro" id="IPR050086">
    <property type="entry name" value="MetN_ABC_transporter-like"/>
</dbReference>
<reference evidence="10" key="1">
    <citation type="submission" date="2020-10" db="EMBL/GenBank/DDBJ databases">
        <authorList>
            <person name="Gilroy R."/>
        </authorList>
    </citation>
    <scope>NUCLEOTIDE SEQUENCE</scope>
    <source>
        <strain evidence="10">CHK195-11698</strain>
    </source>
</reference>
<name>A0A9D1L210_9FIRM</name>
<evidence type="ECO:0000256" key="2">
    <source>
        <dbReference type="ARBA" id="ARBA00022448"/>
    </source>
</evidence>
<keyword evidence="6" id="KW-1278">Translocase</keyword>
<evidence type="ECO:0000256" key="3">
    <source>
        <dbReference type="ARBA" id="ARBA00022475"/>
    </source>
</evidence>
<keyword evidence="7" id="KW-0029">Amino-acid transport</keyword>
<dbReference type="GO" id="GO:0005886">
    <property type="term" value="C:plasma membrane"/>
    <property type="evidence" value="ECO:0007669"/>
    <property type="project" value="UniProtKB-ARBA"/>
</dbReference>
<evidence type="ECO:0000313" key="10">
    <source>
        <dbReference type="EMBL" id="HIU14696.1"/>
    </source>
</evidence>
<dbReference type="PROSITE" id="PS00211">
    <property type="entry name" value="ABC_TRANSPORTER_1"/>
    <property type="match status" value="1"/>
</dbReference>
<dbReference type="GO" id="GO:0016887">
    <property type="term" value="F:ATP hydrolysis activity"/>
    <property type="evidence" value="ECO:0007669"/>
    <property type="project" value="InterPro"/>
</dbReference>
<evidence type="ECO:0000256" key="1">
    <source>
        <dbReference type="ARBA" id="ARBA00005417"/>
    </source>
</evidence>
<dbReference type="InterPro" id="IPR027417">
    <property type="entry name" value="P-loop_NTPase"/>
</dbReference>
<dbReference type="EMBL" id="DVMJ01000107">
    <property type="protein sequence ID" value="HIU14696.1"/>
    <property type="molecule type" value="Genomic_DNA"/>
</dbReference>
<proteinExistence type="inferred from homology"/>
<evidence type="ECO:0000256" key="6">
    <source>
        <dbReference type="ARBA" id="ARBA00022967"/>
    </source>
</evidence>
<dbReference type="Gene3D" id="3.30.70.260">
    <property type="match status" value="1"/>
</dbReference>
<keyword evidence="5 10" id="KW-0067">ATP-binding</keyword>
<protein>
    <submittedName>
        <fullName evidence="10">Methionine ABC transporter ATP-binding protein</fullName>
    </submittedName>
</protein>
<dbReference type="FunFam" id="3.40.50.300:FF:000056">
    <property type="entry name" value="Cell division ATP-binding protein FtsE"/>
    <property type="match status" value="1"/>
</dbReference>
<evidence type="ECO:0000256" key="8">
    <source>
        <dbReference type="ARBA" id="ARBA00023136"/>
    </source>
</evidence>
<keyword evidence="3" id="KW-1003">Cell membrane</keyword>
<dbReference type="CDD" id="cd03258">
    <property type="entry name" value="ABC_MetN_methionine_transporter"/>
    <property type="match status" value="1"/>
</dbReference>
<keyword evidence="2" id="KW-0813">Transport</keyword>
<sequence>MIQLTDVSKIFKTPHGEVRACQEINLEIKQGEIFGIIGFSGAGKSTLVRCINLLERPTTGSVIVDGQDLTKQKASELRQSRKKIGMIFQHFNLMPSRTVAKNVAFPLKGSGLSKQEIKQKVASLLELVELSDKASAYPSQLSGGQKQRVAIARALANDPKVLLCDEATSALDPQTTQSILKLLKDLNQKLGLTIVLITHEMAVIKEICSRVAVMEEGHIKEIGDVVDIFAHPKAEITRNFIATTSNLTKIGDLLKENAKVVQLNPGEQLLMLTYSPHNTNEPLISAISRKFDIDANIIFGNVEVLQHQSLGSLVVKLSGEQSHIEEAITYIKDTGVQVEVLKTC</sequence>
<keyword evidence="4" id="KW-0547">Nucleotide-binding</keyword>
<accession>A0A9D1L210</accession>
<dbReference type="InterPro" id="IPR018449">
    <property type="entry name" value="NIL_domain"/>
</dbReference>
<dbReference type="Pfam" id="PF09383">
    <property type="entry name" value="NIL"/>
    <property type="match status" value="1"/>
</dbReference>
<dbReference type="InterPro" id="IPR041701">
    <property type="entry name" value="MetN_ABC"/>
</dbReference>
<dbReference type="Gene3D" id="3.40.50.300">
    <property type="entry name" value="P-loop containing nucleotide triphosphate hydrolases"/>
    <property type="match status" value="1"/>
</dbReference>
<dbReference type="InterPro" id="IPR045865">
    <property type="entry name" value="ACT-like_dom_sf"/>
</dbReference>
<dbReference type="InterPro" id="IPR003439">
    <property type="entry name" value="ABC_transporter-like_ATP-bd"/>
</dbReference>
<dbReference type="SMART" id="SM00930">
    <property type="entry name" value="NIL"/>
    <property type="match status" value="1"/>
</dbReference>
<dbReference type="GO" id="GO:0005524">
    <property type="term" value="F:ATP binding"/>
    <property type="evidence" value="ECO:0007669"/>
    <property type="project" value="UniProtKB-KW"/>
</dbReference>
<dbReference type="Proteomes" id="UP000824175">
    <property type="component" value="Unassembled WGS sequence"/>
</dbReference>
<dbReference type="SMART" id="SM00382">
    <property type="entry name" value="AAA"/>
    <property type="match status" value="1"/>
</dbReference>
<dbReference type="SUPFAM" id="SSF55021">
    <property type="entry name" value="ACT-like"/>
    <property type="match status" value="1"/>
</dbReference>
<organism evidence="10 11">
    <name type="scientific">Candidatus Fimiplasma intestinipullorum</name>
    <dbReference type="NCBI Taxonomy" id="2840825"/>
    <lineage>
        <taxon>Bacteria</taxon>
        <taxon>Bacillati</taxon>
        <taxon>Bacillota</taxon>
        <taxon>Clostridia</taxon>
        <taxon>Eubacteriales</taxon>
        <taxon>Candidatus Fimiplasma</taxon>
    </lineage>
</organism>
<reference evidence="10" key="2">
    <citation type="journal article" date="2021" name="PeerJ">
        <title>Extensive microbial diversity within the chicken gut microbiome revealed by metagenomics and culture.</title>
        <authorList>
            <person name="Gilroy R."/>
            <person name="Ravi A."/>
            <person name="Getino M."/>
            <person name="Pursley I."/>
            <person name="Horton D.L."/>
            <person name="Alikhan N.F."/>
            <person name="Baker D."/>
            <person name="Gharbi K."/>
            <person name="Hall N."/>
            <person name="Watson M."/>
            <person name="Adriaenssens E.M."/>
            <person name="Foster-Nyarko E."/>
            <person name="Jarju S."/>
            <person name="Secka A."/>
            <person name="Antonio M."/>
            <person name="Oren A."/>
            <person name="Chaudhuri R.R."/>
            <person name="La Ragione R."/>
            <person name="Hildebrand F."/>
            <person name="Pallen M.J."/>
        </authorList>
    </citation>
    <scope>NUCLEOTIDE SEQUENCE</scope>
    <source>
        <strain evidence="10">CHK195-11698</strain>
    </source>
</reference>
<dbReference type="GO" id="GO:0006865">
    <property type="term" value="P:amino acid transport"/>
    <property type="evidence" value="ECO:0007669"/>
    <property type="project" value="UniProtKB-KW"/>
</dbReference>
<dbReference type="Pfam" id="PF00005">
    <property type="entry name" value="ABC_tran"/>
    <property type="match status" value="1"/>
</dbReference>
<dbReference type="PROSITE" id="PS50893">
    <property type="entry name" value="ABC_TRANSPORTER_2"/>
    <property type="match status" value="1"/>
</dbReference>
<dbReference type="AlphaFoldDB" id="A0A9D1L210"/>
<evidence type="ECO:0000256" key="4">
    <source>
        <dbReference type="ARBA" id="ARBA00022741"/>
    </source>
</evidence>
<dbReference type="InterPro" id="IPR017871">
    <property type="entry name" value="ABC_transporter-like_CS"/>
</dbReference>
<comment type="similarity">
    <text evidence="1">Belongs to the ABC transporter superfamily.</text>
</comment>
<comment type="caution">
    <text evidence="10">The sequence shown here is derived from an EMBL/GenBank/DDBJ whole genome shotgun (WGS) entry which is preliminary data.</text>
</comment>
<evidence type="ECO:0000259" key="9">
    <source>
        <dbReference type="PROSITE" id="PS50893"/>
    </source>
</evidence>
<evidence type="ECO:0000256" key="5">
    <source>
        <dbReference type="ARBA" id="ARBA00022840"/>
    </source>
</evidence>
<evidence type="ECO:0000313" key="11">
    <source>
        <dbReference type="Proteomes" id="UP000824175"/>
    </source>
</evidence>
<dbReference type="PANTHER" id="PTHR43166">
    <property type="entry name" value="AMINO ACID IMPORT ATP-BINDING PROTEIN"/>
    <property type="match status" value="1"/>
</dbReference>
<dbReference type="PANTHER" id="PTHR43166:SF30">
    <property type="entry name" value="METHIONINE IMPORT ATP-BINDING PROTEIN METN"/>
    <property type="match status" value="1"/>
</dbReference>
<evidence type="ECO:0000256" key="7">
    <source>
        <dbReference type="ARBA" id="ARBA00022970"/>
    </source>
</evidence>
<dbReference type="SUPFAM" id="SSF52540">
    <property type="entry name" value="P-loop containing nucleoside triphosphate hydrolases"/>
    <property type="match status" value="1"/>
</dbReference>
<dbReference type="InterPro" id="IPR003593">
    <property type="entry name" value="AAA+_ATPase"/>
</dbReference>
<gene>
    <name evidence="10" type="ORF">IAD15_11630</name>
</gene>
<keyword evidence="8" id="KW-0472">Membrane</keyword>